<comment type="caution">
    <text evidence="1">The sequence shown here is derived from an EMBL/GenBank/DDBJ whole genome shotgun (WGS) entry which is preliminary data.</text>
</comment>
<evidence type="ECO:0000313" key="2">
    <source>
        <dbReference type="EMBL" id="MBN3965813.1"/>
    </source>
</evidence>
<gene>
    <name evidence="1" type="ORF">IMW75_10980</name>
    <name evidence="2" type="ORF">IMW75_11035</name>
</gene>
<dbReference type="Proteomes" id="UP000772591">
    <property type="component" value="Unassembled WGS sequence"/>
</dbReference>
<dbReference type="RefSeq" id="WP_205892620.1">
    <property type="nucleotide sequence ID" value="NZ_JADEVO010000012.1"/>
</dbReference>
<keyword evidence="3" id="KW-1185">Reference proteome</keyword>
<accession>A0ABS3AF65</accession>
<evidence type="ECO:0000313" key="3">
    <source>
        <dbReference type="Proteomes" id="UP000772591"/>
    </source>
</evidence>
<dbReference type="EMBL" id="JADEVO010000012">
    <property type="protein sequence ID" value="MBN3965802.1"/>
    <property type="molecule type" value="Genomic_DNA"/>
</dbReference>
<dbReference type="EMBL" id="JADEVO010000012">
    <property type="protein sequence ID" value="MBN3965813.1"/>
    <property type="molecule type" value="Genomic_DNA"/>
</dbReference>
<proteinExistence type="predicted"/>
<protein>
    <submittedName>
        <fullName evidence="1">Uncharacterized protein</fullName>
    </submittedName>
</protein>
<organism evidence="1 3">
    <name type="scientific">Pseudomonas gregormendelii</name>
    <dbReference type="NCBI Taxonomy" id="1628277"/>
    <lineage>
        <taxon>Bacteria</taxon>
        <taxon>Pseudomonadati</taxon>
        <taxon>Pseudomonadota</taxon>
        <taxon>Gammaproteobacteria</taxon>
        <taxon>Pseudomonadales</taxon>
        <taxon>Pseudomonadaceae</taxon>
        <taxon>Pseudomonas</taxon>
    </lineage>
</organism>
<name>A0ABS3AF65_9PSED</name>
<evidence type="ECO:0000313" key="1">
    <source>
        <dbReference type="EMBL" id="MBN3965802.1"/>
    </source>
</evidence>
<reference evidence="1 3" key="1">
    <citation type="journal article" date="2021" name="Int. J. Syst. Evol. Microbiol.">
        <title>Pseudomonas piscium sp. nov., Pseudomonas pisciculturae sp. nov., Pseudomonas mucoides sp. nov. and Pseudomonas neuropathica sp. nov. isolated from rainbow trout.</title>
        <authorList>
            <person name="Duman M."/>
            <person name="Mulet M."/>
            <person name="Altun S."/>
            <person name="Saticioglu I.B."/>
            <person name="Gomila M."/>
            <person name="Lalucat J."/>
            <person name="Garcia-Valdes E."/>
        </authorList>
    </citation>
    <scope>NUCLEOTIDE SEQUENCE [LARGE SCALE GENOMIC DNA]</scope>
    <source>
        <strain evidence="1 3">LMG 28632</strain>
    </source>
</reference>
<sequence>MINSLQGTAISKGQQRQQEFQDRCRAAFLNPVLADSVAATIKVIEERKEQGIKPEKIWTKDFEESGTCSVAEWMGY</sequence>